<evidence type="ECO:0000313" key="5">
    <source>
        <dbReference type="EMBL" id="WGW13425.1"/>
    </source>
</evidence>
<keyword evidence="6" id="KW-1185">Reference proteome</keyword>
<evidence type="ECO:0000259" key="4">
    <source>
        <dbReference type="PROSITE" id="PS51352"/>
    </source>
</evidence>
<dbReference type="PANTHER" id="PTHR43110">
    <property type="entry name" value="THIOL PEROXIDASE"/>
    <property type="match status" value="1"/>
</dbReference>
<organism evidence="5 6">
    <name type="scientific">Saxibacter everestensis</name>
    <dbReference type="NCBI Taxonomy" id="2909229"/>
    <lineage>
        <taxon>Bacteria</taxon>
        <taxon>Bacillati</taxon>
        <taxon>Actinomycetota</taxon>
        <taxon>Actinomycetes</taxon>
        <taxon>Micrococcales</taxon>
        <taxon>Brevibacteriaceae</taxon>
        <taxon>Saxibacter</taxon>
    </lineage>
</organism>
<dbReference type="SUPFAM" id="SSF52833">
    <property type="entry name" value="Thioredoxin-like"/>
    <property type="match status" value="1"/>
</dbReference>
<evidence type="ECO:0000256" key="3">
    <source>
        <dbReference type="ARBA" id="ARBA00023284"/>
    </source>
</evidence>
<accession>A0ABY8QWM1</accession>
<dbReference type="InterPro" id="IPR013766">
    <property type="entry name" value="Thioredoxin_domain"/>
</dbReference>
<dbReference type="InterPro" id="IPR000866">
    <property type="entry name" value="AhpC/TSA"/>
</dbReference>
<dbReference type="InterPro" id="IPR036249">
    <property type="entry name" value="Thioredoxin-like_sf"/>
</dbReference>
<keyword evidence="2" id="KW-0049">Antioxidant</keyword>
<keyword evidence="3" id="KW-0676">Redox-active center</keyword>
<dbReference type="PANTHER" id="PTHR43110:SF1">
    <property type="entry name" value="THIOL PEROXIDASE"/>
    <property type="match status" value="1"/>
</dbReference>
<evidence type="ECO:0000256" key="2">
    <source>
        <dbReference type="ARBA" id="ARBA00022862"/>
    </source>
</evidence>
<dbReference type="InterPro" id="IPR050455">
    <property type="entry name" value="Tpx_Peroxidase_subfamily"/>
</dbReference>
<dbReference type="RefSeq" id="WP_349640248.1">
    <property type="nucleotide sequence ID" value="NZ_CP090958.1"/>
</dbReference>
<evidence type="ECO:0000256" key="1">
    <source>
        <dbReference type="ARBA" id="ARBA00022559"/>
    </source>
</evidence>
<name>A0ABY8QWM1_9MICO</name>
<keyword evidence="1" id="KW-0575">Peroxidase</keyword>
<dbReference type="Pfam" id="PF00578">
    <property type="entry name" value="AhpC-TSA"/>
    <property type="match status" value="1"/>
</dbReference>
<feature type="domain" description="Thioredoxin" evidence="4">
    <location>
        <begin position="15"/>
        <end position="168"/>
    </location>
</feature>
<dbReference type="EMBL" id="CP090958">
    <property type="protein sequence ID" value="WGW13425.1"/>
    <property type="molecule type" value="Genomic_DNA"/>
</dbReference>
<protein>
    <submittedName>
        <fullName evidence="5">Redoxin domain-containing protein</fullName>
    </submittedName>
</protein>
<proteinExistence type="predicted"/>
<gene>
    <name evidence="5" type="ORF">LWF01_06620</name>
</gene>
<reference evidence="5 6" key="1">
    <citation type="submission" date="2023-05" db="EMBL/GenBank/DDBJ databases">
        <title>Lithophilousrod everest ZFBP1038 complete genpme.</title>
        <authorList>
            <person name="Tian M."/>
        </authorList>
    </citation>
    <scope>NUCLEOTIDE SEQUENCE [LARGE SCALE GENOMIC DNA]</scope>
    <source>
        <strain evidence="5 6">ZFBP1038</strain>
    </source>
</reference>
<dbReference type="PROSITE" id="PS51352">
    <property type="entry name" value="THIOREDOXIN_2"/>
    <property type="match status" value="1"/>
</dbReference>
<sequence length="181" mass="19815">MPAGRSFPMPERRLPDEGTLAPDFELPGQFGSSVRLSTLCRDGDVLLVFFPFAFSSVCGTELTRLRELSAGFARRGMSLLTVSVDTKFALRAYAEAENLDFPMLSDFWPHGAVAQLYGVFNQELGRAERGTFLVSSDRRIAARQVGDAAQARDFSQFLADDAPEAHEAATDLGQTKSSDQN</sequence>
<keyword evidence="1" id="KW-0560">Oxidoreductase</keyword>
<evidence type="ECO:0000313" key="6">
    <source>
        <dbReference type="Proteomes" id="UP001209083"/>
    </source>
</evidence>
<dbReference type="Gene3D" id="3.40.30.10">
    <property type="entry name" value="Glutaredoxin"/>
    <property type="match status" value="1"/>
</dbReference>
<dbReference type="Proteomes" id="UP001209083">
    <property type="component" value="Chromosome"/>
</dbReference>